<dbReference type="SUPFAM" id="SSF46785">
    <property type="entry name" value="Winged helix' DNA-binding domain"/>
    <property type="match status" value="1"/>
</dbReference>
<dbReference type="InterPro" id="IPR005119">
    <property type="entry name" value="LysR_subst-bd"/>
</dbReference>
<dbReference type="Gene3D" id="3.40.190.290">
    <property type="match status" value="1"/>
</dbReference>
<keyword evidence="7" id="KW-1185">Reference proteome</keyword>
<evidence type="ECO:0000256" key="3">
    <source>
        <dbReference type="ARBA" id="ARBA00023125"/>
    </source>
</evidence>
<keyword evidence="4" id="KW-0804">Transcription</keyword>
<dbReference type="GO" id="GO:0006351">
    <property type="term" value="P:DNA-templated transcription"/>
    <property type="evidence" value="ECO:0007669"/>
    <property type="project" value="TreeGrafter"/>
</dbReference>
<reference evidence="6 7" key="1">
    <citation type="submission" date="2018-05" db="EMBL/GenBank/DDBJ databases">
        <title>Genomic Encyclopedia of Type Strains, Phase IV (KMG-IV): sequencing the most valuable type-strain genomes for metagenomic binning, comparative biology and taxonomic classification.</title>
        <authorList>
            <person name="Goeker M."/>
        </authorList>
    </citation>
    <scope>NUCLEOTIDE SEQUENCE [LARGE SCALE GENOMIC DNA]</scope>
    <source>
        <strain evidence="6 7">DSM 566</strain>
    </source>
</reference>
<dbReference type="CDD" id="cd08422">
    <property type="entry name" value="PBP2_CrgA_like"/>
    <property type="match status" value="1"/>
</dbReference>
<dbReference type="GO" id="GO:0043565">
    <property type="term" value="F:sequence-specific DNA binding"/>
    <property type="evidence" value="ECO:0007669"/>
    <property type="project" value="TreeGrafter"/>
</dbReference>
<gene>
    <name evidence="6" type="ORF">C7444_101190</name>
</gene>
<sequence>MDRYQALQSFVAVVDAGSFVAGAEALGISKAAISRHVGELESHLGVRLLNRTTRRLSLTVEGEIYLARARELLAGFDAAQAEISSRSGEAVGPLKVNVPVSFGLLHLAPLWAGFLVQHPKVVLDVTLSDRVVDLVDEGYDLAVRIARLPTSSLVSRKLTSTRLVLCATPEYLRRHGSPAHPSELAGHAVMAYSLLSIGENWAFDGPDGPVTVKITPRMRTNSGDSCRSVALAHGGIVLQPTFLVGDALRSGELVEVLPAFRSIELDVYAVYPSRKHLTPKVRLLVDHLVEAFRVRGWPA</sequence>
<feature type="domain" description="HTH lysR-type" evidence="5">
    <location>
        <begin position="1"/>
        <end position="59"/>
    </location>
</feature>
<dbReference type="FunFam" id="3.40.190.290:FF:000001">
    <property type="entry name" value="Transcriptional regulator, LysR family"/>
    <property type="match status" value="1"/>
</dbReference>
<dbReference type="InterPro" id="IPR036388">
    <property type="entry name" value="WH-like_DNA-bd_sf"/>
</dbReference>
<dbReference type="PANTHER" id="PTHR30537">
    <property type="entry name" value="HTH-TYPE TRANSCRIPTIONAL REGULATOR"/>
    <property type="match status" value="1"/>
</dbReference>
<dbReference type="InterPro" id="IPR058163">
    <property type="entry name" value="LysR-type_TF_proteobact-type"/>
</dbReference>
<dbReference type="InterPro" id="IPR036390">
    <property type="entry name" value="WH_DNA-bd_sf"/>
</dbReference>
<dbReference type="GO" id="GO:0003700">
    <property type="term" value="F:DNA-binding transcription factor activity"/>
    <property type="evidence" value="ECO:0007669"/>
    <property type="project" value="InterPro"/>
</dbReference>
<evidence type="ECO:0000256" key="4">
    <source>
        <dbReference type="ARBA" id="ARBA00023163"/>
    </source>
</evidence>
<dbReference type="OrthoDB" id="9026421at2"/>
<dbReference type="SUPFAM" id="SSF53850">
    <property type="entry name" value="Periplasmic binding protein-like II"/>
    <property type="match status" value="1"/>
</dbReference>
<dbReference type="FunFam" id="1.10.10.10:FF:000001">
    <property type="entry name" value="LysR family transcriptional regulator"/>
    <property type="match status" value="1"/>
</dbReference>
<dbReference type="InterPro" id="IPR000847">
    <property type="entry name" value="LysR_HTH_N"/>
</dbReference>
<evidence type="ECO:0000259" key="5">
    <source>
        <dbReference type="PROSITE" id="PS50931"/>
    </source>
</evidence>
<keyword evidence="3 6" id="KW-0238">DNA-binding</keyword>
<dbReference type="Pfam" id="PF03466">
    <property type="entry name" value="LysR_substrate"/>
    <property type="match status" value="1"/>
</dbReference>
<name>A0A318H5Y8_9BURK</name>
<comment type="caution">
    <text evidence="6">The sequence shown here is derived from an EMBL/GenBank/DDBJ whole genome shotgun (WGS) entry which is preliminary data.</text>
</comment>
<keyword evidence="2" id="KW-0805">Transcription regulation</keyword>
<accession>A0A318H5Y8</accession>
<protein>
    <submittedName>
        <fullName evidence="6">DNA-binding transcriptional LysR family regulator</fullName>
    </submittedName>
</protein>
<evidence type="ECO:0000313" key="7">
    <source>
        <dbReference type="Proteomes" id="UP000247811"/>
    </source>
</evidence>
<dbReference type="Gene3D" id="1.10.10.10">
    <property type="entry name" value="Winged helix-like DNA-binding domain superfamily/Winged helix DNA-binding domain"/>
    <property type="match status" value="1"/>
</dbReference>
<proteinExistence type="inferred from homology"/>
<dbReference type="PANTHER" id="PTHR30537:SF5">
    <property type="entry name" value="HTH-TYPE TRANSCRIPTIONAL ACTIVATOR TTDR-RELATED"/>
    <property type="match status" value="1"/>
</dbReference>
<evidence type="ECO:0000256" key="1">
    <source>
        <dbReference type="ARBA" id="ARBA00009437"/>
    </source>
</evidence>
<organism evidence="6 7">
    <name type="scientific">Sphaerotilus hippei</name>
    <dbReference type="NCBI Taxonomy" id="744406"/>
    <lineage>
        <taxon>Bacteria</taxon>
        <taxon>Pseudomonadati</taxon>
        <taxon>Pseudomonadota</taxon>
        <taxon>Betaproteobacteria</taxon>
        <taxon>Burkholderiales</taxon>
        <taxon>Sphaerotilaceae</taxon>
        <taxon>Sphaerotilus</taxon>
    </lineage>
</organism>
<dbReference type="Proteomes" id="UP000247811">
    <property type="component" value="Unassembled WGS sequence"/>
</dbReference>
<dbReference type="EMBL" id="QJJS01000001">
    <property type="protein sequence ID" value="PXW99360.1"/>
    <property type="molecule type" value="Genomic_DNA"/>
</dbReference>
<dbReference type="Pfam" id="PF00126">
    <property type="entry name" value="HTH_1"/>
    <property type="match status" value="1"/>
</dbReference>
<comment type="similarity">
    <text evidence="1">Belongs to the LysR transcriptional regulatory family.</text>
</comment>
<dbReference type="AlphaFoldDB" id="A0A318H5Y8"/>
<evidence type="ECO:0000313" key="6">
    <source>
        <dbReference type="EMBL" id="PXW99360.1"/>
    </source>
</evidence>
<dbReference type="PROSITE" id="PS50931">
    <property type="entry name" value="HTH_LYSR"/>
    <property type="match status" value="1"/>
</dbReference>
<dbReference type="RefSeq" id="WP_110398941.1">
    <property type="nucleotide sequence ID" value="NZ_QJJS01000001.1"/>
</dbReference>
<evidence type="ECO:0000256" key="2">
    <source>
        <dbReference type="ARBA" id="ARBA00023015"/>
    </source>
</evidence>